<keyword evidence="4" id="KW-1185">Reference proteome</keyword>
<feature type="signal peptide" evidence="1">
    <location>
        <begin position="1"/>
        <end position="23"/>
    </location>
</feature>
<feature type="chain" id="PRO_5026026064" evidence="1">
    <location>
        <begin position="24"/>
        <end position="156"/>
    </location>
</feature>
<sequence>MKNFTLWAAALPLALLSQAPALGQGTQGGTSLSGSRNASITPVYHHALPGIPGKSLKGVLVEYGPGGFSPSHRHAKSAIICATVLEGEVRCQINGSTVRTYRADENWADLPGDHHQVSANASATRPAKVLAVFVVDDSDGALTIRTSDRLGAQAFL</sequence>
<keyword evidence="1" id="KW-0732">Signal</keyword>
<feature type="domain" description="Cupin type-2" evidence="2">
    <location>
        <begin position="60"/>
        <end position="133"/>
    </location>
</feature>
<dbReference type="InterPro" id="IPR014710">
    <property type="entry name" value="RmlC-like_jellyroll"/>
</dbReference>
<dbReference type="Pfam" id="PF07883">
    <property type="entry name" value="Cupin_2"/>
    <property type="match status" value="1"/>
</dbReference>
<dbReference type="AlphaFoldDB" id="A0A6I4IXN6"/>
<dbReference type="PANTHER" id="PTHR38599">
    <property type="entry name" value="CUPIN DOMAIN PROTEIN (AFU_ORTHOLOGUE AFUA_3G13620)"/>
    <property type="match status" value="1"/>
</dbReference>
<comment type="caution">
    <text evidence="3">The sequence shown here is derived from an EMBL/GenBank/DDBJ whole genome shotgun (WGS) entry which is preliminary data.</text>
</comment>
<dbReference type="RefSeq" id="WP_157025824.1">
    <property type="nucleotide sequence ID" value="NZ_WQMS01000002.1"/>
</dbReference>
<evidence type="ECO:0000259" key="2">
    <source>
        <dbReference type="Pfam" id="PF07883"/>
    </source>
</evidence>
<dbReference type="PANTHER" id="PTHR38599:SF1">
    <property type="entry name" value="CUPIN DOMAIN PROTEIN (AFU_ORTHOLOGUE AFUA_3G13620)"/>
    <property type="match status" value="1"/>
</dbReference>
<organism evidence="3 4">
    <name type="scientific">Sphingomonas horti</name>
    <dbReference type="NCBI Taxonomy" id="2682842"/>
    <lineage>
        <taxon>Bacteria</taxon>
        <taxon>Pseudomonadati</taxon>
        <taxon>Pseudomonadota</taxon>
        <taxon>Alphaproteobacteria</taxon>
        <taxon>Sphingomonadales</taxon>
        <taxon>Sphingomonadaceae</taxon>
        <taxon>Sphingomonas</taxon>
    </lineage>
</organism>
<evidence type="ECO:0000313" key="3">
    <source>
        <dbReference type="EMBL" id="MVO76857.1"/>
    </source>
</evidence>
<evidence type="ECO:0000256" key="1">
    <source>
        <dbReference type="SAM" id="SignalP"/>
    </source>
</evidence>
<name>A0A6I4IXN6_9SPHN</name>
<dbReference type="InterPro" id="IPR013096">
    <property type="entry name" value="Cupin_2"/>
</dbReference>
<proteinExistence type="predicted"/>
<dbReference type="Gene3D" id="2.60.120.10">
    <property type="entry name" value="Jelly Rolls"/>
    <property type="match status" value="1"/>
</dbReference>
<protein>
    <submittedName>
        <fullName evidence="3">Cupin domain-containing protein</fullName>
    </submittedName>
</protein>
<dbReference type="SUPFAM" id="SSF51182">
    <property type="entry name" value="RmlC-like cupins"/>
    <property type="match status" value="1"/>
</dbReference>
<accession>A0A6I4IXN6</accession>
<gene>
    <name evidence="3" type="ORF">GON01_02750</name>
</gene>
<reference evidence="3 4" key="1">
    <citation type="submission" date="2019-12" db="EMBL/GenBank/DDBJ databases">
        <authorList>
            <person name="Huq M.A."/>
        </authorList>
    </citation>
    <scope>NUCLEOTIDE SEQUENCE [LARGE SCALE GENOMIC DNA]</scope>
    <source>
        <strain evidence="3 4">MAH-20</strain>
    </source>
</reference>
<evidence type="ECO:0000313" key="4">
    <source>
        <dbReference type="Proteomes" id="UP000441389"/>
    </source>
</evidence>
<dbReference type="Proteomes" id="UP000441389">
    <property type="component" value="Unassembled WGS sequence"/>
</dbReference>
<dbReference type="CDD" id="cd02234">
    <property type="entry name" value="cupin_BLR7677-like"/>
    <property type="match status" value="1"/>
</dbReference>
<dbReference type="InterPro" id="IPR011051">
    <property type="entry name" value="RmlC_Cupin_sf"/>
</dbReference>
<dbReference type="EMBL" id="WQMS01000002">
    <property type="protein sequence ID" value="MVO76857.1"/>
    <property type="molecule type" value="Genomic_DNA"/>
</dbReference>